<protein>
    <submittedName>
        <fullName evidence="2">Uncharacterized protein</fullName>
    </submittedName>
</protein>
<proteinExistence type="predicted"/>
<dbReference type="AlphaFoldDB" id="F2K801"/>
<dbReference type="EMBL" id="CP002585">
    <property type="protein sequence ID" value="AEA69822.1"/>
    <property type="molecule type" value="Genomic_DNA"/>
</dbReference>
<dbReference type="KEGG" id="pba:PSEBR_a3486"/>
<feature type="transmembrane region" description="Helical" evidence="1">
    <location>
        <begin position="44"/>
        <end position="67"/>
    </location>
</feature>
<dbReference type="Proteomes" id="UP000006692">
    <property type="component" value="Chromosome"/>
</dbReference>
<dbReference type="HOGENOM" id="CLU_2635321_0_0_6"/>
<name>F2K801_PSEBN</name>
<sequence length="77" mass="8273">MTNCDQCGFLLPYDTAACPRCAGEIQYMVEAHAPRSQPSKGQKILKWVLIGIVVAVLAAVAAVMWILHSLGPMPSFG</sequence>
<organism evidence="2 3">
    <name type="scientific">Pseudomonas brassicacearum (strain NFM421)</name>
    <dbReference type="NCBI Taxonomy" id="994484"/>
    <lineage>
        <taxon>Bacteria</taxon>
        <taxon>Pseudomonadati</taxon>
        <taxon>Pseudomonadota</taxon>
        <taxon>Gammaproteobacteria</taxon>
        <taxon>Pseudomonadales</taxon>
        <taxon>Pseudomonadaceae</taxon>
        <taxon>Pseudomonas</taxon>
    </lineage>
</organism>
<keyword evidence="1" id="KW-1133">Transmembrane helix</keyword>
<keyword evidence="1" id="KW-0472">Membrane</keyword>
<evidence type="ECO:0000313" key="2">
    <source>
        <dbReference type="EMBL" id="AEA69822.1"/>
    </source>
</evidence>
<evidence type="ECO:0000313" key="3">
    <source>
        <dbReference type="Proteomes" id="UP000006692"/>
    </source>
</evidence>
<dbReference type="STRING" id="994484.PSEBR_a3486"/>
<accession>F2K801</accession>
<gene>
    <name evidence="2" type="ORF">PSEBR_a3486</name>
</gene>
<reference key="2">
    <citation type="submission" date="2011-03" db="EMBL/GenBank/DDBJ databases">
        <title>Complete Genome Sequence of a beneficial plant roots-associated bacterium Pseudomonas brassicacearum.</title>
        <authorList>
            <person name="Ortet P."/>
            <person name="Barakat M."/>
            <person name="Lalaouna D."/>
            <person name="Fochesato S."/>
            <person name="Barbe V."/>
            <person name="Santaella C."/>
            <person name="Heulin T."/>
            <person name="Achouak W."/>
        </authorList>
    </citation>
    <scope>NUCLEOTIDE SEQUENCE</scope>
    <source>
        <strain>NFM421</strain>
    </source>
</reference>
<keyword evidence="1" id="KW-0812">Transmembrane</keyword>
<reference evidence="2 3" key="1">
    <citation type="journal article" date="2011" name="J. Bacteriol.">
        <title>Complete genome sequence of a beneficial plant root-associated bacterium, Pseudomonas brassicacearum.</title>
        <authorList>
            <person name="Ortet P."/>
            <person name="Barakat M."/>
            <person name="Lalaouna D."/>
            <person name="Fochesato S."/>
            <person name="Barbe V."/>
            <person name="Vacherie B."/>
            <person name="Santaella C."/>
            <person name="Heulin T."/>
            <person name="Achouak W."/>
        </authorList>
    </citation>
    <scope>NUCLEOTIDE SEQUENCE [LARGE SCALE GENOMIC DNA]</scope>
    <source>
        <strain evidence="2 3">NFM421</strain>
    </source>
</reference>
<evidence type="ECO:0000256" key="1">
    <source>
        <dbReference type="SAM" id="Phobius"/>
    </source>
</evidence>